<gene>
    <name evidence="3" type="ORF">Dsi01nite_013790</name>
</gene>
<evidence type="ECO:0000313" key="4">
    <source>
        <dbReference type="Proteomes" id="UP000660611"/>
    </source>
</evidence>
<dbReference type="EMBL" id="BONQ01000022">
    <property type="protein sequence ID" value="GIG43338.1"/>
    <property type="molecule type" value="Genomic_DNA"/>
</dbReference>
<accession>A0A919PJX2</accession>
<keyword evidence="2" id="KW-0472">Membrane</keyword>
<evidence type="ECO:0000313" key="3">
    <source>
        <dbReference type="EMBL" id="GIG43338.1"/>
    </source>
</evidence>
<dbReference type="AlphaFoldDB" id="A0A919PJX2"/>
<comment type="caution">
    <text evidence="3">The sequence shown here is derived from an EMBL/GenBank/DDBJ whole genome shotgun (WGS) entry which is preliminary data.</text>
</comment>
<proteinExistence type="predicted"/>
<evidence type="ECO:0000256" key="1">
    <source>
        <dbReference type="SAM" id="MobiDB-lite"/>
    </source>
</evidence>
<protein>
    <submittedName>
        <fullName evidence="3">Uncharacterized protein</fullName>
    </submittedName>
</protein>
<dbReference type="Pfam" id="PF22564">
    <property type="entry name" value="HAAS"/>
    <property type="match status" value="1"/>
</dbReference>
<organism evidence="3 4">
    <name type="scientific">Dactylosporangium siamense</name>
    <dbReference type="NCBI Taxonomy" id="685454"/>
    <lineage>
        <taxon>Bacteria</taxon>
        <taxon>Bacillati</taxon>
        <taxon>Actinomycetota</taxon>
        <taxon>Actinomycetes</taxon>
        <taxon>Micromonosporales</taxon>
        <taxon>Micromonosporaceae</taxon>
        <taxon>Dactylosporangium</taxon>
    </lineage>
</organism>
<dbReference type="Proteomes" id="UP000660611">
    <property type="component" value="Unassembled WGS sequence"/>
</dbReference>
<keyword evidence="2" id="KW-1133">Transmembrane helix</keyword>
<reference evidence="3" key="1">
    <citation type="submission" date="2021-01" db="EMBL/GenBank/DDBJ databases">
        <title>Whole genome shotgun sequence of Dactylosporangium siamense NBRC 106093.</title>
        <authorList>
            <person name="Komaki H."/>
            <person name="Tamura T."/>
        </authorList>
    </citation>
    <scope>NUCLEOTIDE SEQUENCE</scope>
    <source>
        <strain evidence="3">NBRC 106093</strain>
    </source>
</reference>
<feature type="transmembrane region" description="Helical" evidence="2">
    <location>
        <begin position="174"/>
        <end position="194"/>
    </location>
</feature>
<name>A0A919PJX2_9ACTN</name>
<keyword evidence="4" id="KW-1185">Reference proteome</keyword>
<dbReference type="RefSeq" id="WP_203845205.1">
    <property type="nucleotide sequence ID" value="NZ_BAAAVW010000004.1"/>
</dbReference>
<feature type="region of interest" description="Disordered" evidence="1">
    <location>
        <begin position="262"/>
        <end position="320"/>
    </location>
</feature>
<keyword evidence="2" id="KW-0812">Transmembrane</keyword>
<feature type="compositionally biased region" description="Pro residues" evidence="1">
    <location>
        <begin position="304"/>
        <end position="320"/>
    </location>
</feature>
<sequence length="320" mass="34043">MTEAATIEIDYYYERVAAALADLPKEAREELLEDLPAHFAEVIEEQGGPLVDRLGPPATYAAELRAAAGLDTGPAEGADRAPLVVYYERFVAALPDLDQRAGKVIGYPRATEFLRLLRPAWWIARAVAIVVLIFATDILPTERFDDPLGWLLIAVAIVVSIRIGATGVPRLPRWIGFATTAVAVVGTLFVVANAPRLLRQYTSPDYYPTAGGPLSGVTNVFPVDEQGRHLERVTLYDQNGNPIQVGDYWRCTTGDGSKPAAYPLCLGTPRPAETPEPADSGPPSATPSASPPVSSPASPSVTASPPPSVSPPAVSPSPSR</sequence>
<feature type="transmembrane region" description="Helical" evidence="2">
    <location>
        <begin position="148"/>
        <end position="168"/>
    </location>
</feature>
<feature type="transmembrane region" description="Helical" evidence="2">
    <location>
        <begin position="119"/>
        <end position="136"/>
    </location>
</feature>
<evidence type="ECO:0000256" key="2">
    <source>
        <dbReference type="SAM" id="Phobius"/>
    </source>
</evidence>